<gene>
    <name evidence="1" type="ORF">HNR13_001593</name>
</gene>
<dbReference type="AlphaFoldDB" id="A0A853CQV1"/>
<name>A0A853CQV1_9MICO</name>
<accession>A0A853CQV1</accession>
<comment type="caution">
    <text evidence="1">The sequence shown here is derived from an EMBL/GenBank/DDBJ whole genome shotgun (WGS) entry which is preliminary data.</text>
</comment>
<protein>
    <submittedName>
        <fullName evidence="1">Multidrug resistance efflux pump</fullName>
    </submittedName>
</protein>
<evidence type="ECO:0000313" key="1">
    <source>
        <dbReference type="EMBL" id="NYJ23306.1"/>
    </source>
</evidence>
<dbReference type="Gene3D" id="2.40.50.100">
    <property type="match status" value="1"/>
</dbReference>
<proteinExistence type="predicted"/>
<reference evidence="1 2" key="1">
    <citation type="submission" date="2020-07" db="EMBL/GenBank/DDBJ databases">
        <title>Sequencing the genomes of 1000 actinobacteria strains.</title>
        <authorList>
            <person name="Klenk H.-P."/>
        </authorList>
    </citation>
    <scope>NUCLEOTIDE SEQUENCE [LARGE SCALE GENOMIC DNA]</scope>
    <source>
        <strain evidence="1 2">DSM 15165</strain>
    </source>
</reference>
<dbReference type="RefSeq" id="WP_179605243.1">
    <property type="nucleotide sequence ID" value="NZ_BAABEH010000001.1"/>
</dbReference>
<sequence length="243" mass="25387">MTWGNRLRLALGLLIVLVLVAAFTLIFNQRQTQATSTSATIDAESFPVGTDYGGLVTQQFVKSGVRVAAGQRLFAVQSLRLQQDIASGLLNPRTAPYPVAADGTATVVAAVSGTISSIDIQEGAYAQAGTVLAHIDRRGSLFVRADFTLTAGDYSRVADGAPVDLLLPNQRVLTGRVQRIEVQTVSGRAQSTILVSSGGLVEGADDGLITPGTPVTATLHLREDGPLSGPSDAFAAFLRKIGL</sequence>
<dbReference type="Proteomes" id="UP000578352">
    <property type="component" value="Unassembled WGS sequence"/>
</dbReference>
<dbReference type="PANTHER" id="PTHR30469">
    <property type="entry name" value="MULTIDRUG RESISTANCE PROTEIN MDTA"/>
    <property type="match status" value="1"/>
</dbReference>
<dbReference type="GO" id="GO:0015562">
    <property type="term" value="F:efflux transmembrane transporter activity"/>
    <property type="evidence" value="ECO:0007669"/>
    <property type="project" value="TreeGrafter"/>
</dbReference>
<organism evidence="1 2">
    <name type="scientific">Leifsonia shinshuensis</name>
    <dbReference type="NCBI Taxonomy" id="150026"/>
    <lineage>
        <taxon>Bacteria</taxon>
        <taxon>Bacillati</taxon>
        <taxon>Actinomycetota</taxon>
        <taxon>Actinomycetes</taxon>
        <taxon>Micrococcales</taxon>
        <taxon>Microbacteriaceae</taxon>
        <taxon>Leifsonia</taxon>
    </lineage>
</organism>
<evidence type="ECO:0000313" key="2">
    <source>
        <dbReference type="Proteomes" id="UP000578352"/>
    </source>
</evidence>
<dbReference type="GO" id="GO:1990281">
    <property type="term" value="C:efflux pump complex"/>
    <property type="evidence" value="ECO:0007669"/>
    <property type="project" value="TreeGrafter"/>
</dbReference>
<dbReference type="EMBL" id="JACCFL010000001">
    <property type="protein sequence ID" value="NYJ23306.1"/>
    <property type="molecule type" value="Genomic_DNA"/>
</dbReference>